<reference evidence="4 5" key="1">
    <citation type="submission" date="2016-04" db="EMBL/GenBank/DDBJ databases">
        <title>Complete genome sequence and analysis of deep-sea sediment isolate, Amycolatopsis sp. WP1.</title>
        <authorList>
            <person name="Wang H."/>
            <person name="Chen S."/>
            <person name="Wu Q."/>
        </authorList>
    </citation>
    <scope>NUCLEOTIDE SEQUENCE [LARGE SCALE GENOMIC DNA]</scope>
    <source>
        <strain evidence="4 5">WP1</strain>
    </source>
</reference>
<keyword evidence="5" id="KW-1185">Reference proteome</keyword>
<name>A0A344L7Y4_9PSEU</name>
<dbReference type="AlphaFoldDB" id="A0A344L7Y4"/>
<dbReference type="SUPFAM" id="SSF51735">
    <property type="entry name" value="NAD(P)-binding Rossmann-fold domains"/>
    <property type="match status" value="1"/>
</dbReference>
<dbReference type="InterPro" id="IPR036291">
    <property type="entry name" value="NAD(P)-bd_dom_sf"/>
</dbReference>
<dbReference type="CDD" id="cd05242">
    <property type="entry name" value="SDR_a8"/>
    <property type="match status" value="1"/>
</dbReference>
<dbReference type="InterPro" id="IPR010099">
    <property type="entry name" value="SDR39U1"/>
</dbReference>
<evidence type="ECO:0000259" key="2">
    <source>
        <dbReference type="Pfam" id="PF01370"/>
    </source>
</evidence>
<protein>
    <submittedName>
        <fullName evidence="4">Epimerase</fullName>
    </submittedName>
</protein>
<dbReference type="PANTHER" id="PTHR11092:SF0">
    <property type="entry name" value="EPIMERASE FAMILY PROTEIN SDR39U1"/>
    <property type="match status" value="1"/>
</dbReference>
<evidence type="ECO:0000256" key="1">
    <source>
        <dbReference type="ARBA" id="ARBA00009353"/>
    </source>
</evidence>
<dbReference type="OrthoDB" id="9801773at2"/>
<dbReference type="EMBL" id="CP015163">
    <property type="protein sequence ID" value="AXB44158.1"/>
    <property type="molecule type" value="Genomic_DNA"/>
</dbReference>
<organism evidence="4 5">
    <name type="scientific">Amycolatopsis albispora</name>
    <dbReference type="NCBI Taxonomy" id="1804986"/>
    <lineage>
        <taxon>Bacteria</taxon>
        <taxon>Bacillati</taxon>
        <taxon>Actinomycetota</taxon>
        <taxon>Actinomycetes</taxon>
        <taxon>Pseudonocardiales</taxon>
        <taxon>Pseudonocardiaceae</taxon>
        <taxon>Amycolatopsis</taxon>
    </lineage>
</organism>
<evidence type="ECO:0000259" key="3">
    <source>
        <dbReference type="Pfam" id="PF08338"/>
    </source>
</evidence>
<evidence type="ECO:0000313" key="5">
    <source>
        <dbReference type="Proteomes" id="UP000250434"/>
    </source>
</evidence>
<dbReference type="PANTHER" id="PTHR11092">
    <property type="entry name" value="SUGAR NUCLEOTIDE EPIMERASE RELATED"/>
    <property type="match status" value="1"/>
</dbReference>
<dbReference type="RefSeq" id="WP_113693398.1">
    <property type="nucleotide sequence ID" value="NZ_CP015163.1"/>
</dbReference>
<evidence type="ECO:0000313" key="4">
    <source>
        <dbReference type="EMBL" id="AXB44158.1"/>
    </source>
</evidence>
<sequence length="294" mass="30897">MRVLIAGSSGLIGNALTARLRADGHEVVRLVRRETRRPGEYSWDPPAGRVGDGAFDGTDAVVNLCGAPLLPARWSAARKQVILDSRIEPTEVLAEAVAEHGIPVLLNASAVGYYGDAGSAMLEESAPNGTGFLANLCAAWENATEAAGDARVVRLRTGLVLSGDGGLLGPLKPLFSLALGGKLGDGTQYMPWIAEEDHISALMFALTDENLSGPVNVCGPLPVTNAEFTREFGRVLNRPAPWWVPAPAMKLALGEAAEEMALASQRAVPRALEDAGFEFKHKTVGDALAAAVAR</sequence>
<dbReference type="Pfam" id="PF01370">
    <property type="entry name" value="Epimerase"/>
    <property type="match status" value="1"/>
</dbReference>
<dbReference type="Pfam" id="PF08338">
    <property type="entry name" value="DUF1731"/>
    <property type="match status" value="1"/>
</dbReference>
<dbReference type="Gene3D" id="3.40.50.720">
    <property type="entry name" value="NAD(P)-binding Rossmann-like Domain"/>
    <property type="match status" value="1"/>
</dbReference>
<dbReference type="InterPro" id="IPR013549">
    <property type="entry name" value="DUF1731"/>
</dbReference>
<dbReference type="NCBIfam" id="TIGR01777">
    <property type="entry name" value="yfcH"/>
    <property type="match status" value="1"/>
</dbReference>
<dbReference type="Proteomes" id="UP000250434">
    <property type="component" value="Chromosome"/>
</dbReference>
<feature type="domain" description="DUF1731" evidence="3">
    <location>
        <begin position="244"/>
        <end position="290"/>
    </location>
</feature>
<accession>A0A344L7Y4</accession>
<comment type="similarity">
    <text evidence="1">Belongs to the NAD(P)-dependent epimerase/dehydratase family. SDR39U1 subfamily.</text>
</comment>
<feature type="domain" description="NAD-dependent epimerase/dehydratase" evidence="2">
    <location>
        <begin position="3"/>
        <end position="216"/>
    </location>
</feature>
<dbReference type="KEGG" id="aab:A4R43_17850"/>
<proteinExistence type="inferred from homology"/>
<gene>
    <name evidence="4" type="ORF">A4R43_17850</name>
</gene>
<dbReference type="InterPro" id="IPR001509">
    <property type="entry name" value="Epimerase_deHydtase"/>
</dbReference>